<evidence type="ECO:0000313" key="3">
    <source>
        <dbReference type="Proteomes" id="UP000255091"/>
    </source>
</evidence>
<feature type="region of interest" description="Disordered" evidence="1">
    <location>
        <begin position="1"/>
        <end position="86"/>
    </location>
</feature>
<reference evidence="2 3" key="1">
    <citation type="submission" date="2018-06" db="EMBL/GenBank/DDBJ databases">
        <authorList>
            <consortium name="Pathogen Informatics"/>
            <person name="Doyle S."/>
        </authorList>
    </citation>
    <scope>NUCLEOTIDE SEQUENCE [LARGE SCALE GENOMIC DNA]</scope>
    <source>
        <strain evidence="2 3">NCTC6133</strain>
    </source>
</reference>
<accession>A0A380DXZ2</accession>
<feature type="compositionally biased region" description="Polar residues" evidence="1">
    <location>
        <begin position="59"/>
        <end position="76"/>
    </location>
</feature>
<sequence length="116" mass="12310">MATADTKDNQAAIGATADVNNKATQNDGANASPATVSNGSNSTNQDMLNVTKTEENKANVKSAQQGKVNKPKQQAKTLPDTGMSHNDDLPYAELALGAGMAFLIRRFTKKDQQTEE</sequence>
<dbReference type="AlphaFoldDB" id="A0A380DXZ2"/>
<name>A0A380DXZ2_STAAU</name>
<proteinExistence type="predicted"/>
<protein>
    <submittedName>
        <fullName evidence="2">SasB protein</fullName>
    </submittedName>
</protein>
<feature type="compositionally biased region" description="Polar residues" evidence="1">
    <location>
        <begin position="18"/>
        <end position="51"/>
    </location>
</feature>
<evidence type="ECO:0000313" key="2">
    <source>
        <dbReference type="EMBL" id="SUK58282.1"/>
    </source>
</evidence>
<dbReference type="EMBL" id="UHAP01000001">
    <property type="protein sequence ID" value="SUK58282.1"/>
    <property type="molecule type" value="Genomic_DNA"/>
</dbReference>
<dbReference type="Proteomes" id="UP000255091">
    <property type="component" value="Unassembled WGS sequence"/>
</dbReference>
<organism evidence="2 3">
    <name type="scientific">Staphylococcus aureus</name>
    <dbReference type="NCBI Taxonomy" id="1280"/>
    <lineage>
        <taxon>Bacteria</taxon>
        <taxon>Bacillati</taxon>
        <taxon>Bacillota</taxon>
        <taxon>Bacilli</taxon>
        <taxon>Bacillales</taxon>
        <taxon>Staphylococcaceae</taxon>
        <taxon>Staphylococcus</taxon>
    </lineage>
</organism>
<gene>
    <name evidence="2" type="ORF">NCTC6133_02923</name>
</gene>
<evidence type="ECO:0000256" key="1">
    <source>
        <dbReference type="SAM" id="MobiDB-lite"/>
    </source>
</evidence>
<dbReference type="NCBIfam" id="TIGR01167">
    <property type="entry name" value="LPXTG_anchor"/>
    <property type="match status" value="1"/>
</dbReference>